<proteinExistence type="predicted"/>
<evidence type="ECO:0000313" key="2">
    <source>
        <dbReference type="EMBL" id="KAJ8403712.1"/>
    </source>
</evidence>
<evidence type="ECO:0000313" key="3">
    <source>
        <dbReference type="Proteomes" id="UP001221898"/>
    </source>
</evidence>
<feature type="region of interest" description="Disordered" evidence="1">
    <location>
        <begin position="92"/>
        <end position="164"/>
    </location>
</feature>
<dbReference type="Proteomes" id="UP001221898">
    <property type="component" value="Unassembled WGS sequence"/>
</dbReference>
<gene>
    <name evidence="2" type="ORF">AAFF_G00345800</name>
</gene>
<keyword evidence="3" id="KW-1185">Reference proteome</keyword>
<evidence type="ECO:0000256" key="1">
    <source>
        <dbReference type="SAM" id="MobiDB-lite"/>
    </source>
</evidence>
<accession>A0AAD7SJD3</accession>
<dbReference type="EMBL" id="JAINUG010000056">
    <property type="protein sequence ID" value="KAJ8403712.1"/>
    <property type="molecule type" value="Genomic_DNA"/>
</dbReference>
<feature type="compositionally biased region" description="Basic residues" evidence="1">
    <location>
        <begin position="93"/>
        <end position="102"/>
    </location>
</feature>
<name>A0AAD7SJD3_9TELE</name>
<protein>
    <submittedName>
        <fullName evidence="2">Uncharacterized protein</fullName>
    </submittedName>
</protein>
<organism evidence="2 3">
    <name type="scientific">Aldrovandia affinis</name>
    <dbReference type="NCBI Taxonomy" id="143900"/>
    <lineage>
        <taxon>Eukaryota</taxon>
        <taxon>Metazoa</taxon>
        <taxon>Chordata</taxon>
        <taxon>Craniata</taxon>
        <taxon>Vertebrata</taxon>
        <taxon>Euteleostomi</taxon>
        <taxon>Actinopterygii</taxon>
        <taxon>Neopterygii</taxon>
        <taxon>Teleostei</taxon>
        <taxon>Notacanthiformes</taxon>
        <taxon>Halosauridae</taxon>
        <taxon>Aldrovandia</taxon>
    </lineage>
</organism>
<comment type="caution">
    <text evidence="2">The sequence shown here is derived from an EMBL/GenBank/DDBJ whole genome shotgun (WGS) entry which is preliminary data.</text>
</comment>
<feature type="compositionally biased region" description="Basic residues" evidence="1">
    <location>
        <begin position="111"/>
        <end position="121"/>
    </location>
</feature>
<dbReference type="AlphaFoldDB" id="A0AAD7SJD3"/>
<reference evidence="2" key="1">
    <citation type="journal article" date="2023" name="Science">
        <title>Genome structures resolve the early diversification of teleost fishes.</title>
        <authorList>
            <person name="Parey E."/>
            <person name="Louis A."/>
            <person name="Montfort J."/>
            <person name="Bouchez O."/>
            <person name="Roques C."/>
            <person name="Iampietro C."/>
            <person name="Lluch J."/>
            <person name="Castinel A."/>
            <person name="Donnadieu C."/>
            <person name="Desvignes T."/>
            <person name="Floi Bucao C."/>
            <person name="Jouanno E."/>
            <person name="Wen M."/>
            <person name="Mejri S."/>
            <person name="Dirks R."/>
            <person name="Jansen H."/>
            <person name="Henkel C."/>
            <person name="Chen W.J."/>
            <person name="Zahm M."/>
            <person name="Cabau C."/>
            <person name="Klopp C."/>
            <person name="Thompson A.W."/>
            <person name="Robinson-Rechavi M."/>
            <person name="Braasch I."/>
            <person name="Lecointre G."/>
            <person name="Bobe J."/>
            <person name="Postlethwait J.H."/>
            <person name="Berthelot C."/>
            <person name="Roest Crollius H."/>
            <person name="Guiguen Y."/>
        </authorList>
    </citation>
    <scope>NUCLEOTIDE SEQUENCE</scope>
    <source>
        <strain evidence="2">NC1722</strain>
    </source>
</reference>
<sequence>MGDGLRGVAVTLTTGDRSGTVESGPRALNDALIKELGKEGRLFLSPSIDSSASEPHRSSLGSHLPPATATGNIVHVIDETLAFELASPQLQNKRTKWRRKQLRASTTLPRARTRKPKRARLLRNFTPRRTASAPSVRYAPSPAARTQSTGLDGGGPTPRFNCAV</sequence>